<keyword evidence="2" id="KW-1185">Reference proteome</keyword>
<proteinExistence type="predicted"/>
<gene>
    <name evidence="1" type="ORF">BGZ96_004526</name>
</gene>
<sequence length="243" mass="27994">MTVNSRWGRISDAASVSLILFGFLSTMCPALQELSLRSSVLNLSFQGELCLLTRLRGLERLRIVLHRIMKYDTDALSWILPPPKLTAWRCLAYPLRQHKISNIRKEIWRRYNDNMLDRPPFSVAGFGSKFVERGREVGVAVSAIGHPDEMLKWMDDYYGVTADFPATTSGIDVNTVAPRNNLSLNPPWPRLQSFCLEHRTDNKIFTQKLEETEVFLTNARPNVDFQLCQAHRDDFDMTTLRLY</sequence>
<evidence type="ECO:0000313" key="1">
    <source>
        <dbReference type="EMBL" id="KAG0292111.1"/>
    </source>
</evidence>
<organism evidence="1 2">
    <name type="scientific">Linnemannia gamsii</name>
    <dbReference type="NCBI Taxonomy" id="64522"/>
    <lineage>
        <taxon>Eukaryota</taxon>
        <taxon>Fungi</taxon>
        <taxon>Fungi incertae sedis</taxon>
        <taxon>Mucoromycota</taxon>
        <taxon>Mortierellomycotina</taxon>
        <taxon>Mortierellomycetes</taxon>
        <taxon>Mortierellales</taxon>
        <taxon>Mortierellaceae</taxon>
        <taxon>Linnemannia</taxon>
    </lineage>
</organism>
<accession>A0ABQ7K738</accession>
<evidence type="ECO:0000313" key="2">
    <source>
        <dbReference type="Proteomes" id="UP001194696"/>
    </source>
</evidence>
<name>A0ABQ7K738_9FUNG</name>
<comment type="caution">
    <text evidence="1">The sequence shown here is derived from an EMBL/GenBank/DDBJ whole genome shotgun (WGS) entry which is preliminary data.</text>
</comment>
<reference evidence="1 2" key="1">
    <citation type="journal article" date="2020" name="Fungal Divers.">
        <title>Resolving the Mortierellaceae phylogeny through synthesis of multi-gene phylogenetics and phylogenomics.</title>
        <authorList>
            <person name="Vandepol N."/>
            <person name="Liber J."/>
            <person name="Desiro A."/>
            <person name="Na H."/>
            <person name="Kennedy M."/>
            <person name="Barry K."/>
            <person name="Grigoriev I.V."/>
            <person name="Miller A.N."/>
            <person name="O'Donnell K."/>
            <person name="Stajich J.E."/>
            <person name="Bonito G."/>
        </authorList>
    </citation>
    <scope>NUCLEOTIDE SEQUENCE [LARGE SCALE GENOMIC DNA]</scope>
    <source>
        <strain evidence="1 2">AD045</strain>
    </source>
</reference>
<protein>
    <submittedName>
        <fullName evidence="1">Uncharacterized protein</fullName>
    </submittedName>
</protein>
<dbReference type="Proteomes" id="UP001194696">
    <property type="component" value="Unassembled WGS sequence"/>
</dbReference>
<dbReference type="EMBL" id="JAAAIM010000210">
    <property type="protein sequence ID" value="KAG0292111.1"/>
    <property type="molecule type" value="Genomic_DNA"/>
</dbReference>